<evidence type="ECO:0000313" key="1">
    <source>
        <dbReference type="EMBL" id="CAB1414633.1"/>
    </source>
</evidence>
<sequence length="109" mass="12084">MFYFRVTIDSRNPSGWMMCDSSRAGAQMDASQYPVLCQTGLLHSFTWWKVTDPLQYVCNLLQQSPAQVITEARGVVSRVTVALSSLLDQLTPRGAASPSRHSSCLEELS</sequence>
<proteinExistence type="predicted"/>
<dbReference type="EMBL" id="CADEAL010000114">
    <property type="protein sequence ID" value="CAB1414633.1"/>
    <property type="molecule type" value="Genomic_DNA"/>
</dbReference>
<protein>
    <submittedName>
        <fullName evidence="1">Uncharacterized protein</fullName>
    </submittedName>
</protein>
<dbReference type="Proteomes" id="UP001153269">
    <property type="component" value="Unassembled WGS sequence"/>
</dbReference>
<organism evidence="1 2">
    <name type="scientific">Pleuronectes platessa</name>
    <name type="common">European plaice</name>
    <dbReference type="NCBI Taxonomy" id="8262"/>
    <lineage>
        <taxon>Eukaryota</taxon>
        <taxon>Metazoa</taxon>
        <taxon>Chordata</taxon>
        <taxon>Craniata</taxon>
        <taxon>Vertebrata</taxon>
        <taxon>Euteleostomi</taxon>
        <taxon>Actinopterygii</taxon>
        <taxon>Neopterygii</taxon>
        <taxon>Teleostei</taxon>
        <taxon>Neoteleostei</taxon>
        <taxon>Acanthomorphata</taxon>
        <taxon>Carangaria</taxon>
        <taxon>Pleuronectiformes</taxon>
        <taxon>Pleuronectoidei</taxon>
        <taxon>Pleuronectidae</taxon>
        <taxon>Pleuronectes</taxon>
    </lineage>
</organism>
<name>A0A9N7Y6N3_PLEPL</name>
<gene>
    <name evidence="1" type="ORF">PLEPLA_LOCUS2342</name>
</gene>
<keyword evidence="2" id="KW-1185">Reference proteome</keyword>
<comment type="caution">
    <text evidence="1">The sequence shown here is derived from an EMBL/GenBank/DDBJ whole genome shotgun (WGS) entry which is preliminary data.</text>
</comment>
<dbReference type="AlphaFoldDB" id="A0A9N7Y6N3"/>
<reference evidence="1" key="1">
    <citation type="submission" date="2020-03" db="EMBL/GenBank/DDBJ databases">
        <authorList>
            <person name="Weist P."/>
        </authorList>
    </citation>
    <scope>NUCLEOTIDE SEQUENCE</scope>
</reference>
<evidence type="ECO:0000313" key="2">
    <source>
        <dbReference type="Proteomes" id="UP001153269"/>
    </source>
</evidence>
<accession>A0A9N7Y6N3</accession>